<keyword evidence="2" id="KW-1185">Reference proteome</keyword>
<evidence type="ECO:0000313" key="1">
    <source>
        <dbReference type="EMBL" id="KAK1474445.1"/>
    </source>
</evidence>
<accession>A0AAI9V9H9</accession>
<gene>
    <name evidence="1" type="ORF">CCUS01_17034</name>
</gene>
<dbReference type="EMBL" id="MPDP01000160">
    <property type="protein sequence ID" value="KAK1474445.1"/>
    <property type="molecule type" value="Genomic_DNA"/>
</dbReference>
<evidence type="ECO:0000313" key="2">
    <source>
        <dbReference type="Proteomes" id="UP001239213"/>
    </source>
</evidence>
<protein>
    <submittedName>
        <fullName evidence="1">Uncharacterized protein</fullName>
    </submittedName>
</protein>
<name>A0AAI9V9H9_9PEZI</name>
<organism evidence="1 2">
    <name type="scientific">Colletotrichum cuscutae</name>
    <dbReference type="NCBI Taxonomy" id="1209917"/>
    <lineage>
        <taxon>Eukaryota</taxon>
        <taxon>Fungi</taxon>
        <taxon>Dikarya</taxon>
        <taxon>Ascomycota</taxon>
        <taxon>Pezizomycotina</taxon>
        <taxon>Sordariomycetes</taxon>
        <taxon>Hypocreomycetidae</taxon>
        <taxon>Glomerellales</taxon>
        <taxon>Glomerellaceae</taxon>
        <taxon>Colletotrichum</taxon>
        <taxon>Colletotrichum acutatum species complex</taxon>
    </lineage>
</organism>
<dbReference type="Proteomes" id="UP001239213">
    <property type="component" value="Unassembled WGS sequence"/>
</dbReference>
<reference evidence="1" key="1">
    <citation type="submission" date="2016-11" db="EMBL/GenBank/DDBJ databases">
        <title>The genome sequence of Colletotrichum cuscutae.</title>
        <authorList>
            <person name="Baroncelli R."/>
        </authorList>
    </citation>
    <scope>NUCLEOTIDE SEQUENCE</scope>
    <source>
        <strain evidence="1">IMI 304802</strain>
    </source>
</reference>
<sequence>MPDKPGGLGMEGRPCQCCSLAI</sequence>
<dbReference type="AlphaFoldDB" id="A0AAI9V9H9"/>
<proteinExistence type="predicted"/>
<comment type="caution">
    <text evidence="1">The sequence shown here is derived from an EMBL/GenBank/DDBJ whole genome shotgun (WGS) entry which is preliminary data.</text>
</comment>